<gene>
    <name evidence="1" type="ORF">LCGC14_0359130</name>
</gene>
<dbReference type="EMBL" id="LAZR01000277">
    <property type="protein sequence ID" value="KKN77498.1"/>
    <property type="molecule type" value="Genomic_DNA"/>
</dbReference>
<dbReference type="SUPFAM" id="SSF46785">
    <property type="entry name" value="Winged helix' DNA-binding domain"/>
    <property type="match status" value="1"/>
</dbReference>
<proteinExistence type="predicted"/>
<comment type="caution">
    <text evidence="1">The sequence shown here is derived from an EMBL/GenBank/DDBJ whole genome shotgun (WGS) entry which is preliminary data.</text>
</comment>
<dbReference type="InterPro" id="IPR036388">
    <property type="entry name" value="WH-like_DNA-bd_sf"/>
</dbReference>
<accession>A0A0F9WGL1</accession>
<dbReference type="InterPro" id="IPR036390">
    <property type="entry name" value="WH_DNA-bd_sf"/>
</dbReference>
<protein>
    <submittedName>
        <fullName evidence="1">Uncharacterized protein</fullName>
    </submittedName>
</protein>
<dbReference type="Gene3D" id="1.10.10.10">
    <property type="entry name" value="Winged helix-like DNA-binding domain superfamily/Winged helix DNA-binding domain"/>
    <property type="match status" value="1"/>
</dbReference>
<name>A0A0F9WGL1_9ZZZZ</name>
<organism evidence="1">
    <name type="scientific">marine sediment metagenome</name>
    <dbReference type="NCBI Taxonomy" id="412755"/>
    <lineage>
        <taxon>unclassified sequences</taxon>
        <taxon>metagenomes</taxon>
        <taxon>ecological metagenomes</taxon>
    </lineage>
</organism>
<sequence length="369" mass="41651">MTFKKLEKIFYKHLYLEKEKDFLPIIIATVIANRMDNESVWLMIIAPPSSGKSKVVSALSKSPEIECVSLLTPNSLISGARKKDTEDGKEASLLPRLDGRNMLIKDASTITDMHPTYRSQVFSQLRAAYDGELEKSTGLGTKNFSAKFGIILAGTPALEKMRTLESSLGERFLTFRPMFDMNDRSKIWDKIKAGGHVKSINKILSEATLEFLEGCGTPDKVLYPDAIAGLATRLVMLRADVSRDWKTGYIDFPVDNVEEPWRAAKQMSGLYTGLMHILNDKTKAINAIKRVTRHTIPYVRLRTLTVISRNKEMTLNQITHAIKVSRPTAKKVVEELYILGVITKKSTGSSKFYIVQNQYRNLFKLRPRS</sequence>
<evidence type="ECO:0000313" key="1">
    <source>
        <dbReference type="EMBL" id="KKN77498.1"/>
    </source>
</evidence>
<dbReference type="AlphaFoldDB" id="A0A0F9WGL1"/>
<reference evidence="1" key="1">
    <citation type="journal article" date="2015" name="Nature">
        <title>Complex archaea that bridge the gap between prokaryotes and eukaryotes.</title>
        <authorList>
            <person name="Spang A."/>
            <person name="Saw J.H."/>
            <person name="Jorgensen S.L."/>
            <person name="Zaremba-Niedzwiedzka K."/>
            <person name="Martijn J."/>
            <person name="Lind A.E."/>
            <person name="van Eijk R."/>
            <person name="Schleper C."/>
            <person name="Guy L."/>
            <person name="Ettema T.J."/>
        </authorList>
    </citation>
    <scope>NUCLEOTIDE SEQUENCE</scope>
</reference>